<evidence type="ECO:0000256" key="2">
    <source>
        <dbReference type="ARBA" id="ARBA00022573"/>
    </source>
</evidence>
<dbReference type="AlphaFoldDB" id="A0ABD4T4P4"/>
<dbReference type="NCBIfam" id="TIGR00715">
    <property type="entry name" value="precor6x_red"/>
    <property type="match status" value="1"/>
</dbReference>
<proteinExistence type="predicted"/>
<comment type="caution">
    <text evidence="4">The sequence shown here is derived from an EMBL/GenBank/DDBJ whole genome shotgun (WGS) entry which is preliminary data.</text>
</comment>
<dbReference type="EC" id="1.3.1.106" evidence="4"/>
<dbReference type="InterPro" id="IPR003723">
    <property type="entry name" value="Precorrin-6x_reduct"/>
</dbReference>
<dbReference type="NCBIfam" id="NF005970">
    <property type="entry name" value="PRK08057.1-4"/>
    <property type="match status" value="1"/>
</dbReference>
<protein>
    <submittedName>
        <fullName evidence="4">Cobalt-precorrin-6A reductase</fullName>
        <ecNumber evidence="4">1.3.1.106</ecNumber>
    </submittedName>
</protein>
<name>A0ABD4T4P4_9CYAN</name>
<evidence type="ECO:0000313" key="5">
    <source>
        <dbReference type="Proteomes" id="UP000031561"/>
    </source>
</evidence>
<comment type="pathway">
    <text evidence="1">Cofactor biosynthesis; adenosylcobalamin biosynthesis.</text>
</comment>
<keyword evidence="5" id="KW-1185">Reference proteome</keyword>
<evidence type="ECO:0000256" key="3">
    <source>
        <dbReference type="ARBA" id="ARBA00023002"/>
    </source>
</evidence>
<dbReference type="EMBL" id="JTHE03000064">
    <property type="protein sequence ID" value="MCM1983564.1"/>
    <property type="molecule type" value="Genomic_DNA"/>
</dbReference>
<keyword evidence="3 4" id="KW-0560">Oxidoreductase</keyword>
<organism evidence="4 5">
    <name type="scientific">Lyngbya confervoides BDU141951</name>
    <dbReference type="NCBI Taxonomy" id="1574623"/>
    <lineage>
        <taxon>Bacteria</taxon>
        <taxon>Bacillati</taxon>
        <taxon>Cyanobacteriota</taxon>
        <taxon>Cyanophyceae</taxon>
        <taxon>Oscillatoriophycideae</taxon>
        <taxon>Oscillatoriales</taxon>
        <taxon>Microcoleaceae</taxon>
        <taxon>Lyngbya</taxon>
    </lineage>
</organism>
<dbReference type="GO" id="GO:0009236">
    <property type="term" value="P:cobalamin biosynthetic process"/>
    <property type="evidence" value="ECO:0007669"/>
    <property type="project" value="UniProtKB-KW"/>
</dbReference>
<keyword evidence="2" id="KW-0169">Cobalamin biosynthesis</keyword>
<dbReference type="RefSeq" id="WP_166282393.1">
    <property type="nucleotide sequence ID" value="NZ_JTHE03000064.1"/>
</dbReference>
<dbReference type="Proteomes" id="UP000031561">
    <property type="component" value="Unassembled WGS sequence"/>
</dbReference>
<dbReference type="PANTHER" id="PTHR36925:SF1">
    <property type="entry name" value="COBALT-PRECORRIN-6A REDUCTASE"/>
    <property type="match status" value="1"/>
</dbReference>
<dbReference type="GO" id="GO:0016491">
    <property type="term" value="F:oxidoreductase activity"/>
    <property type="evidence" value="ECO:0007669"/>
    <property type="project" value="UniProtKB-KW"/>
</dbReference>
<dbReference type="Pfam" id="PF02571">
    <property type="entry name" value="CbiJ"/>
    <property type="match status" value="1"/>
</dbReference>
<gene>
    <name evidence="4" type="ORF">QQ91_0012120</name>
</gene>
<evidence type="ECO:0000256" key="1">
    <source>
        <dbReference type="ARBA" id="ARBA00004953"/>
    </source>
</evidence>
<dbReference type="PANTHER" id="PTHR36925">
    <property type="entry name" value="COBALT-PRECORRIN-6A REDUCTASE"/>
    <property type="match status" value="1"/>
</dbReference>
<evidence type="ECO:0000313" key="4">
    <source>
        <dbReference type="EMBL" id="MCM1983564.1"/>
    </source>
</evidence>
<dbReference type="PROSITE" id="PS51014">
    <property type="entry name" value="COBK_CBIJ"/>
    <property type="match status" value="1"/>
</dbReference>
<reference evidence="4 5" key="1">
    <citation type="journal article" date="2015" name="Genome Announc.">
        <title>Draft Genome Sequence of Filamentous Marine Cyanobacterium Lyngbya confervoides Strain BDU141951.</title>
        <authorList>
            <person name="Chandrababunaidu M.M."/>
            <person name="Sen D."/>
            <person name="Tripathy S."/>
        </authorList>
    </citation>
    <scope>NUCLEOTIDE SEQUENCE [LARGE SCALE GENOMIC DNA]</scope>
    <source>
        <strain evidence="4 5">BDU141951</strain>
    </source>
</reference>
<sequence length="270" mass="30182">MNHAPSPKLRGKLWLIGGTSESIHLVHQLRAQAETVLVTVTTAAARQRFSAYPTLGVESICFESDHQLQEWIGRHQILGILDASHPFAVEISTRAMRVAEQLNLPYLRFERSPVSTPASDWVQEVALGDEILPLQDLAGHRILLTLGSRSLSQFSSWHQHCELFARILPTETAVRLALKAGFPRAHLIAMQPPLSLALECALWKHWRISRVITKASGEAGGEDIKRQAAAQLHIPLIILQRPEVSYRWKTASLSTALRFSQQVTRPLPQD</sequence>
<accession>A0ABD4T4P4</accession>